<comment type="caution">
    <text evidence="1">The sequence shown here is derived from an EMBL/GenBank/DDBJ whole genome shotgun (WGS) entry which is preliminary data.</text>
</comment>
<dbReference type="OrthoDB" id="2411469at2759"/>
<protein>
    <submittedName>
        <fullName evidence="1">2952_t:CDS:1</fullName>
    </submittedName>
</protein>
<organism evidence="1 2">
    <name type="scientific">Funneliformis caledonium</name>
    <dbReference type="NCBI Taxonomy" id="1117310"/>
    <lineage>
        <taxon>Eukaryota</taxon>
        <taxon>Fungi</taxon>
        <taxon>Fungi incertae sedis</taxon>
        <taxon>Mucoromycota</taxon>
        <taxon>Glomeromycotina</taxon>
        <taxon>Glomeromycetes</taxon>
        <taxon>Glomerales</taxon>
        <taxon>Glomeraceae</taxon>
        <taxon>Funneliformis</taxon>
    </lineage>
</organism>
<dbReference type="EMBL" id="CAJVPQ010009487">
    <property type="protein sequence ID" value="CAG8715756.1"/>
    <property type="molecule type" value="Genomic_DNA"/>
</dbReference>
<dbReference type="PANTHER" id="PTHR33266">
    <property type="entry name" value="CHROMOSOME 15, WHOLE GENOME SHOTGUN SEQUENCE"/>
    <property type="match status" value="1"/>
</dbReference>
<evidence type="ECO:0000313" key="1">
    <source>
        <dbReference type="EMBL" id="CAG8715756.1"/>
    </source>
</evidence>
<dbReference type="PANTHER" id="PTHR33266:SF1">
    <property type="entry name" value="F-BOX DOMAIN-CONTAINING PROTEIN"/>
    <property type="match status" value="1"/>
</dbReference>
<feature type="non-terminal residue" evidence="1">
    <location>
        <position position="1"/>
    </location>
</feature>
<proteinExistence type="predicted"/>
<evidence type="ECO:0000313" key="2">
    <source>
        <dbReference type="Proteomes" id="UP000789570"/>
    </source>
</evidence>
<dbReference type="AlphaFoldDB" id="A0A9N9N973"/>
<name>A0A9N9N973_9GLOM</name>
<reference evidence="1" key="1">
    <citation type="submission" date="2021-06" db="EMBL/GenBank/DDBJ databases">
        <authorList>
            <person name="Kallberg Y."/>
            <person name="Tangrot J."/>
            <person name="Rosling A."/>
        </authorList>
    </citation>
    <scope>NUCLEOTIDE SEQUENCE</scope>
    <source>
        <strain evidence="1">UK204</strain>
    </source>
</reference>
<accession>A0A9N9N973</accession>
<gene>
    <name evidence="1" type="ORF">FCALED_LOCUS14147</name>
</gene>
<sequence length="363" mass="42477">FSRPLWYAQLSSSNDPDYPNRLVKVAMSKLRFIQSEKLNFNIAISIISSRIQLDISPQSKFATTLISNYMYLMMYVSEDCQTVIKQSPSEPLLAIAAVAIMNQDNVRINDILNYLVQRIRKDKHAATRLSSLSVKFAEPMRIFDYLKSLVVNKVFEDIWKKIENTDLTNGWIHFNHFVKITYTLIKLNLLEFAKHRVAACYKELQKGADLIIPVLINGKLHLNNVTFILVQVKNHSKKTSYKIETTLKLTPEYMEIEDFKDFKLPYLSLYMQISIDQHNHEVLLTRNRNQISVVLFGLTRKLYSCLDLKMEDETFELEKSLSNLRISSVNLMKLIKNENKKKIIHHMQPLVYNEKILKKKRLK</sequence>
<dbReference type="Proteomes" id="UP000789570">
    <property type="component" value="Unassembled WGS sequence"/>
</dbReference>
<keyword evidence="2" id="KW-1185">Reference proteome</keyword>